<accession>A0A1Y5ME81</accession>
<name>A0A1Y5ME81_9BACT</name>
<protein>
    <submittedName>
        <fullName evidence="1">N4-gp56 family major capsid protein</fullName>
    </submittedName>
</protein>
<reference evidence="1 3" key="1">
    <citation type="submission" date="2017-04" db="EMBL/GenBank/DDBJ databases">
        <title>Complete genome of Campylobacter concisus ATCC 33237T and draft genomes for an additional eight well characterized C. concisus strains.</title>
        <authorList>
            <person name="Cornelius A.J."/>
            <person name="Miller W.G."/>
            <person name="Lastovica A.J."/>
            <person name="On S.L."/>
            <person name="French N.P."/>
            <person name="Vandenberg O."/>
            <person name="Biggs P.J."/>
        </authorList>
    </citation>
    <scope>NUCLEOTIDE SEQUENCE [LARGE SCALE GENOMIC DNA]</scope>
    <source>
        <strain evidence="1 3">CCUG 19995</strain>
    </source>
</reference>
<dbReference type="RefSeq" id="WP_087582435.1">
    <property type="nucleotide sequence ID" value="NZ_NDYN01000001.1"/>
</dbReference>
<evidence type="ECO:0000313" key="1">
    <source>
        <dbReference type="EMBL" id="OUT06898.1"/>
    </source>
</evidence>
<sequence length="392" mass="43462">MAVMEYKDGNNSTSGANTILHWYDRAGINAANAKNVYAQFADRKSMPTKSGKKYKISRWQHIYDRDLNAADFAKYGFLSSRNVEDVTNGLNQAKLPEGSGARNQVTFQKVTMETTCASYGEMIEYTDEVELFSEDVMQTRYREELGALANVRNEDLIQLDMLGTGNVLYSGLATNLATMGNGITAGGTLDDQYRISYDLLRRAVKKLVRNRAEKNTEIVTGSNKIDTRTVNRAYYAIIGPEVKFDLENTTRGKNNTEEFAYIPAYKYADASNLAEGEVGAMHEVRFIESETAVVYRGKGATVPAGYTGTLSYTGAAGTGKFDVFPILFPTKGAFATVGLKGQDKITFRSQDPKQTELSNPYGTKGFFSYRFWYAGIILQEEKLLKTLVLASA</sequence>
<gene>
    <name evidence="2" type="ORF">B9N65_00955</name>
    <name evidence="1" type="ORF">B9N65_09970</name>
</gene>
<comment type="caution">
    <text evidence="1">The sequence shown here is derived from an EMBL/GenBank/DDBJ whole genome shotgun (WGS) entry which is preliminary data.</text>
</comment>
<proteinExistence type="predicted"/>
<evidence type="ECO:0000313" key="3">
    <source>
        <dbReference type="Proteomes" id="UP000196317"/>
    </source>
</evidence>
<dbReference type="EMBL" id="NDYN01000001">
    <property type="protein sequence ID" value="OUT08938.1"/>
    <property type="molecule type" value="Genomic_DNA"/>
</dbReference>
<organism evidence="1 3">
    <name type="scientific">Campylobacter concisus</name>
    <dbReference type="NCBI Taxonomy" id="199"/>
    <lineage>
        <taxon>Bacteria</taxon>
        <taxon>Pseudomonadati</taxon>
        <taxon>Campylobacterota</taxon>
        <taxon>Epsilonproteobacteria</taxon>
        <taxon>Campylobacterales</taxon>
        <taxon>Campylobacteraceae</taxon>
        <taxon>Campylobacter</taxon>
    </lineage>
</organism>
<dbReference type="AlphaFoldDB" id="A0A1Y5ME81"/>
<evidence type="ECO:0000313" key="2">
    <source>
        <dbReference type="EMBL" id="OUT08938.1"/>
    </source>
</evidence>
<dbReference type="Proteomes" id="UP000196317">
    <property type="component" value="Unassembled WGS sequence"/>
</dbReference>
<dbReference type="NCBIfam" id="TIGR04387">
    <property type="entry name" value="capsid_maj_N4"/>
    <property type="match status" value="1"/>
</dbReference>
<dbReference type="EMBL" id="NDYN01000010">
    <property type="protein sequence ID" value="OUT06898.1"/>
    <property type="molecule type" value="Genomic_DNA"/>
</dbReference>